<proteinExistence type="inferred from homology"/>
<reference evidence="16 17" key="1">
    <citation type="submission" date="2014-06" db="EMBL/GenBank/DDBJ databases">
        <title>Genome sequence of the intracellular symbiont Blattabacterium cuenoti, strain STAT from the wood feeding cockroach Salganea taiwanensis taiwanensis.</title>
        <authorList>
            <person name="Kinjo Y."/>
            <person name="Ohkuma M."/>
            <person name="Tokuda G."/>
        </authorList>
    </citation>
    <scope>NUCLEOTIDE SEQUENCE [LARGE SCALE GENOMIC DNA]</scope>
    <source>
        <strain evidence="16 17">STAT</strain>
    </source>
</reference>
<dbReference type="EC" id="2.7.4.6" evidence="14"/>
<dbReference type="InterPro" id="IPR034907">
    <property type="entry name" value="NDK-like_dom"/>
</dbReference>
<dbReference type="Proteomes" id="UP000263619">
    <property type="component" value="Chromosome"/>
</dbReference>
<organism evidence="16 17">
    <name type="scientific">Blattabacterium cuenoti STAT</name>
    <dbReference type="NCBI Taxonomy" id="1457030"/>
    <lineage>
        <taxon>Bacteria</taxon>
        <taxon>Pseudomonadati</taxon>
        <taxon>Bacteroidota</taxon>
        <taxon>Flavobacteriia</taxon>
        <taxon>Flavobacteriales</taxon>
        <taxon>Blattabacteriaceae</taxon>
        <taxon>Blattabacterium</taxon>
    </lineage>
</organism>
<dbReference type="GO" id="GO:0005524">
    <property type="term" value="F:ATP binding"/>
    <property type="evidence" value="ECO:0007669"/>
    <property type="project" value="UniProtKB-KW"/>
</dbReference>
<keyword evidence="11" id="KW-0546">Nucleotide metabolism</keyword>
<keyword evidence="17" id="KW-1185">Reference proteome</keyword>
<dbReference type="GO" id="GO:0006241">
    <property type="term" value="P:CTP biosynthetic process"/>
    <property type="evidence" value="ECO:0007669"/>
    <property type="project" value="InterPro"/>
</dbReference>
<gene>
    <name evidence="16" type="primary">ndk</name>
    <name evidence="16" type="ORF">STAT_191</name>
</gene>
<feature type="domain" description="Nucleoside diphosphate kinase-like" evidence="15">
    <location>
        <begin position="15"/>
        <end position="152"/>
    </location>
</feature>
<evidence type="ECO:0000256" key="2">
    <source>
        <dbReference type="ARBA" id="ARBA00008142"/>
    </source>
</evidence>
<evidence type="ECO:0000256" key="13">
    <source>
        <dbReference type="RuleBase" id="RU004011"/>
    </source>
</evidence>
<dbReference type="Pfam" id="PF00334">
    <property type="entry name" value="NDK"/>
    <property type="match status" value="1"/>
</dbReference>
<dbReference type="SUPFAM" id="SSF54919">
    <property type="entry name" value="Nucleoside diphosphate kinase, NDK"/>
    <property type="match status" value="1"/>
</dbReference>
<keyword evidence="10" id="KW-0460">Magnesium</keyword>
<dbReference type="SMART" id="SM00562">
    <property type="entry name" value="NDK"/>
    <property type="match status" value="1"/>
</dbReference>
<keyword evidence="4" id="KW-0597">Phosphoprotein</keyword>
<evidence type="ECO:0000259" key="15">
    <source>
        <dbReference type="SMART" id="SM00562"/>
    </source>
</evidence>
<evidence type="ECO:0000256" key="14">
    <source>
        <dbReference type="RuleBase" id="RU004013"/>
    </source>
</evidence>
<evidence type="ECO:0000256" key="5">
    <source>
        <dbReference type="ARBA" id="ARBA00022679"/>
    </source>
</evidence>
<sequence length="157" mass="17863">MNIIEIETMINHMLGNITLSIIKPDAVQKGYVIPILYKIVHAGFHIIAIKMIKLSKKSATNFYTEHKKKLFFESLVNFMSSGPIISLILEKKNAVKDFRILIGETNPIHAKKGTIRNLYATSLKENAIHGSDSNKNAIKECSFYFSNKEIFFKKICN</sequence>
<name>A0A224AB88_9FLAO</name>
<keyword evidence="3" id="KW-0963">Cytoplasm</keyword>
<feature type="binding site" evidence="12">
    <location>
        <position position="71"/>
    </location>
    <ligand>
        <name>ATP</name>
        <dbReference type="ChEBI" id="CHEBI:30616"/>
    </ligand>
</feature>
<feature type="binding site" evidence="12">
    <location>
        <position position="126"/>
    </location>
    <ligand>
        <name>ATP</name>
        <dbReference type="ChEBI" id="CHEBI:30616"/>
    </ligand>
</feature>
<feature type="binding site" evidence="12">
    <location>
        <position position="116"/>
    </location>
    <ligand>
        <name>ATP</name>
        <dbReference type="ChEBI" id="CHEBI:30616"/>
    </ligand>
</feature>
<evidence type="ECO:0000256" key="10">
    <source>
        <dbReference type="ARBA" id="ARBA00022842"/>
    </source>
</evidence>
<dbReference type="GO" id="GO:0006183">
    <property type="term" value="P:GTP biosynthetic process"/>
    <property type="evidence" value="ECO:0007669"/>
    <property type="project" value="InterPro"/>
</dbReference>
<dbReference type="AlphaFoldDB" id="A0A224AB88"/>
<comment type="similarity">
    <text evidence="2 12 13">Belongs to the NDK family.</text>
</comment>
<dbReference type="FunFam" id="3.30.70.141:FF:000039">
    <property type="entry name" value="Nucleoside diphosphate kinase B"/>
    <property type="match status" value="1"/>
</dbReference>
<dbReference type="PANTHER" id="PTHR46161">
    <property type="entry name" value="NUCLEOSIDE DIPHOSPHATE KINASE"/>
    <property type="match status" value="1"/>
</dbReference>
<dbReference type="PRINTS" id="PR01243">
    <property type="entry name" value="NUCDPKINASE"/>
</dbReference>
<accession>A0A224AB88</accession>
<dbReference type="PROSITE" id="PS00469">
    <property type="entry name" value="NDPK"/>
    <property type="match status" value="1"/>
</dbReference>
<dbReference type="InterPro" id="IPR036850">
    <property type="entry name" value="NDK-like_dom_sf"/>
</dbReference>
<feature type="binding site" evidence="12">
    <location>
        <position position="23"/>
    </location>
    <ligand>
        <name>ATP</name>
        <dbReference type="ChEBI" id="CHEBI:30616"/>
    </ligand>
</feature>
<keyword evidence="8 14" id="KW-0418">Kinase</keyword>
<dbReference type="InterPro" id="IPR023005">
    <property type="entry name" value="Nucleoside_diP_kinase_AS"/>
</dbReference>
<evidence type="ECO:0000256" key="3">
    <source>
        <dbReference type="ARBA" id="ARBA00022490"/>
    </source>
</evidence>
<feature type="binding site" evidence="12">
    <location>
        <position position="99"/>
    </location>
    <ligand>
        <name>ATP</name>
        <dbReference type="ChEBI" id="CHEBI:30616"/>
    </ligand>
</feature>
<evidence type="ECO:0000256" key="6">
    <source>
        <dbReference type="ARBA" id="ARBA00022723"/>
    </source>
</evidence>
<dbReference type="CDD" id="cd04413">
    <property type="entry name" value="NDPk_I"/>
    <property type="match status" value="1"/>
</dbReference>
<dbReference type="GO" id="GO:0006228">
    <property type="term" value="P:UTP biosynthetic process"/>
    <property type="evidence" value="ECO:0007669"/>
    <property type="project" value="InterPro"/>
</dbReference>
<dbReference type="GO" id="GO:0046872">
    <property type="term" value="F:metal ion binding"/>
    <property type="evidence" value="ECO:0007669"/>
    <property type="project" value="UniProtKB-KW"/>
</dbReference>
<evidence type="ECO:0000256" key="4">
    <source>
        <dbReference type="ARBA" id="ARBA00022553"/>
    </source>
</evidence>
<comment type="cofactor">
    <cofactor evidence="1">
        <name>Mg(2+)</name>
        <dbReference type="ChEBI" id="CHEBI:18420"/>
    </cofactor>
</comment>
<dbReference type="NCBIfam" id="NF001908">
    <property type="entry name" value="PRK00668.1"/>
    <property type="match status" value="1"/>
</dbReference>
<feature type="active site" description="Pros-phosphohistidine intermediate" evidence="12">
    <location>
        <position position="129"/>
    </location>
</feature>
<evidence type="ECO:0000256" key="8">
    <source>
        <dbReference type="ARBA" id="ARBA00022777"/>
    </source>
</evidence>
<evidence type="ECO:0000313" key="16">
    <source>
        <dbReference type="EMBL" id="BBA17127.1"/>
    </source>
</evidence>
<dbReference type="RefSeq" id="WP_244273569.1">
    <property type="nucleotide sequence ID" value="NZ_AP014608.1"/>
</dbReference>
<protein>
    <recommendedName>
        <fullName evidence="14">Nucleoside diphosphate kinase</fullName>
        <ecNumber evidence="14">2.7.4.6</ecNumber>
    </recommendedName>
</protein>
<feature type="binding site" evidence="12">
    <location>
        <position position="105"/>
    </location>
    <ligand>
        <name>ATP</name>
        <dbReference type="ChEBI" id="CHEBI:30616"/>
    </ligand>
</feature>
<dbReference type="InterPro" id="IPR001564">
    <property type="entry name" value="Nucleoside_diP_kinase"/>
</dbReference>
<evidence type="ECO:0000256" key="7">
    <source>
        <dbReference type="ARBA" id="ARBA00022741"/>
    </source>
</evidence>
<dbReference type="GO" id="GO:0004550">
    <property type="term" value="F:nucleoside diphosphate kinase activity"/>
    <property type="evidence" value="ECO:0007669"/>
    <property type="project" value="UniProtKB-EC"/>
</dbReference>
<evidence type="ECO:0000256" key="12">
    <source>
        <dbReference type="PROSITE-ProRule" id="PRU00706"/>
    </source>
</evidence>
<dbReference type="Gene3D" id="3.30.70.141">
    <property type="entry name" value="Nucleoside diphosphate kinase-like domain"/>
    <property type="match status" value="1"/>
</dbReference>
<evidence type="ECO:0000313" key="17">
    <source>
        <dbReference type="Proteomes" id="UP000263619"/>
    </source>
</evidence>
<keyword evidence="5 14" id="KW-0808">Transferase</keyword>
<evidence type="ECO:0000256" key="1">
    <source>
        <dbReference type="ARBA" id="ARBA00001946"/>
    </source>
</evidence>
<keyword evidence="6" id="KW-0479">Metal-binding</keyword>
<dbReference type="PROSITE" id="PS51374">
    <property type="entry name" value="NDPK_LIKE"/>
    <property type="match status" value="1"/>
</dbReference>
<dbReference type="EMBL" id="AP014608">
    <property type="protein sequence ID" value="BBA17127.1"/>
    <property type="molecule type" value="Genomic_DNA"/>
</dbReference>
<keyword evidence="9 14" id="KW-0067">ATP-binding</keyword>
<keyword evidence="7 14" id="KW-0547">Nucleotide-binding</keyword>
<evidence type="ECO:0000256" key="9">
    <source>
        <dbReference type="ARBA" id="ARBA00022840"/>
    </source>
</evidence>
<dbReference type="PANTHER" id="PTHR46161:SF3">
    <property type="entry name" value="NUCLEOSIDE DIPHOSPHATE KINASE DDB_G0292928-RELATED"/>
    <property type="match status" value="1"/>
</dbReference>
<comment type="catalytic activity">
    <reaction evidence="14">
        <text>a 2'-deoxyribonucleoside 5'-diphosphate + ATP = a 2'-deoxyribonucleoside 5'-triphosphate + ADP</text>
        <dbReference type="Rhea" id="RHEA:44640"/>
        <dbReference type="ChEBI" id="CHEBI:30616"/>
        <dbReference type="ChEBI" id="CHEBI:61560"/>
        <dbReference type="ChEBI" id="CHEBI:73316"/>
        <dbReference type="ChEBI" id="CHEBI:456216"/>
        <dbReference type="EC" id="2.7.4.6"/>
    </reaction>
</comment>
<evidence type="ECO:0000256" key="11">
    <source>
        <dbReference type="ARBA" id="ARBA00023080"/>
    </source>
</evidence>